<gene>
    <name evidence="1" type="ORF">ND810_18020</name>
</gene>
<evidence type="ECO:0000313" key="2">
    <source>
        <dbReference type="Proteomes" id="UP001209694"/>
    </source>
</evidence>
<dbReference type="Proteomes" id="UP001209694">
    <property type="component" value="Unassembled WGS sequence"/>
</dbReference>
<proteinExistence type="predicted"/>
<protein>
    <recommendedName>
        <fullName evidence="3">Transposase</fullName>
    </recommendedName>
</protein>
<accession>A0AAW5VHA1</accession>
<comment type="caution">
    <text evidence="1">The sequence shown here is derived from an EMBL/GenBank/DDBJ whole genome shotgun (WGS) entry which is preliminary data.</text>
</comment>
<reference evidence="1" key="1">
    <citation type="submission" date="2022-06" db="EMBL/GenBank/DDBJ databases">
        <title>Leptospira isolates from biofilms formed at urban environments.</title>
        <authorList>
            <person name="Ribeiro P.S."/>
            <person name="Sousa T."/>
            <person name="Carvalho N."/>
            <person name="Aburjaile F."/>
            <person name="Neves F."/>
            <person name="Oliveira D."/>
            <person name="Blanco L."/>
            <person name="Lima J."/>
            <person name="Costa F."/>
            <person name="Brenig B."/>
            <person name="Soares S."/>
            <person name="Ramos R."/>
            <person name="Goes-Neto A."/>
            <person name="Matiuzzi M."/>
            <person name="Azevedo V."/>
            <person name="Ristow P."/>
        </authorList>
    </citation>
    <scope>NUCLEOTIDE SEQUENCE</scope>
    <source>
        <strain evidence="1">VSF7</strain>
    </source>
</reference>
<name>A0AAW5VHA1_9LEPT</name>
<organism evidence="1 2">
    <name type="scientific">Leptospira levettii</name>
    <dbReference type="NCBI Taxonomy" id="2023178"/>
    <lineage>
        <taxon>Bacteria</taxon>
        <taxon>Pseudomonadati</taxon>
        <taxon>Spirochaetota</taxon>
        <taxon>Spirochaetia</taxon>
        <taxon>Leptospirales</taxon>
        <taxon>Leptospiraceae</taxon>
        <taxon>Leptospira</taxon>
    </lineage>
</organism>
<evidence type="ECO:0008006" key="3">
    <source>
        <dbReference type="Google" id="ProtNLM"/>
    </source>
</evidence>
<dbReference type="RefSeq" id="WP_135673094.1">
    <property type="nucleotide sequence ID" value="NZ_JAMQPS010000008.1"/>
</dbReference>
<dbReference type="EMBL" id="JAMQQD010000009">
    <property type="protein sequence ID" value="MCW7517069.1"/>
    <property type="molecule type" value="Genomic_DNA"/>
</dbReference>
<sequence length="127" mass="14802">MENQLTPNEENYPNSDQIQRALLYFLQALLTGDILRKTYPSLSSEKQNAVILIRSGLSDRETAKELKKNHTIINQWKKNDPKFKQALEEDEWETQVSILIKAIRKQLGFIEKTSISQMNKELENLIL</sequence>
<dbReference type="AlphaFoldDB" id="A0AAW5VHA1"/>
<evidence type="ECO:0000313" key="1">
    <source>
        <dbReference type="EMBL" id="MCW7517069.1"/>
    </source>
</evidence>